<organism evidence="6 7">
    <name type="scientific">Quercus suber</name>
    <name type="common">Cork oak</name>
    <dbReference type="NCBI Taxonomy" id="58331"/>
    <lineage>
        <taxon>Eukaryota</taxon>
        <taxon>Viridiplantae</taxon>
        <taxon>Streptophyta</taxon>
        <taxon>Embryophyta</taxon>
        <taxon>Tracheophyta</taxon>
        <taxon>Spermatophyta</taxon>
        <taxon>Magnoliopsida</taxon>
        <taxon>eudicotyledons</taxon>
        <taxon>Gunneridae</taxon>
        <taxon>Pentapetalae</taxon>
        <taxon>rosids</taxon>
        <taxon>fabids</taxon>
        <taxon>Fagales</taxon>
        <taxon>Fagaceae</taxon>
        <taxon>Quercus</taxon>
    </lineage>
</organism>
<evidence type="ECO:0000313" key="6">
    <source>
        <dbReference type="EMBL" id="KAK7842873.1"/>
    </source>
</evidence>
<dbReference type="Gene3D" id="2.60.120.200">
    <property type="match status" value="1"/>
</dbReference>
<dbReference type="SUPFAM" id="SSF57889">
    <property type="entry name" value="Cysteine-rich domain"/>
    <property type="match status" value="1"/>
</dbReference>
<dbReference type="Pfam" id="PF00139">
    <property type="entry name" value="Lectin_legB"/>
    <property type="match status" value="1"/>
</dbReference>
<reference evidence="6 7" key="1">
    <citation type="journal article" date="2018" name="Sci. Data">
        <title>The draft genome sequence of cork oak.</title>
        <authorList>
            <person name="Ramos A.M."/>
            <person name="Usie A."/>
            <person name="Barbosa P."/>
            <person name="Barros P.M."/>
            <person name="Capote T."/>
            <person name="Chaves I."/>
            <person name="Simoes F."/>
            <person name="Abreu I."/>
            <person name="Carrasquinho I."/>
            <person name="Faro C."/>
            <person name="Guimaraes J.B."/>
            <person name="Mendonca D."/>
            <person name="Nobrega F."/>
            <person name="Rodrigues L."/>
            <person name="Saibo N.J.M."/>
            <person name="Varela M.C."/>
            <person name="Egas C."/>
            <person name="Matos J."/>
            <person name="Miguel C.M."/>
            <person name="Oliveira M.M."/>
            <person name="Ricardo C.P."/>
            <person name="Goncalves S."/>
        </authorList>
    </citation>
    <scope>NUCLEOTIDE SEQUENCE [LARGE SCALE GENOMIC DNA]</scope>
    <source>
        <strain evidence="7">cv. HL8</strain>
    </source>
</reference>
<sequence>MNEIDMEDINLLELKEEENEDVDSVKCYEVKNIKVGEDEIGIAIEIEHLSHKHNLKLTDEVINNEKCNGCVRAILPPFYSCAECSFFLHKSCAELPQKMRHPLHQHPLTLLPQAPNRRKWFWCDACSQRCNGFIYKCDVCWFKLDVQCSLVKGFLTHESHEHRLILSKTNYKQSYSVLVGTFGSLEQNLSWLLSSIVDPSIRLLDETHFELGPFFTFSVTNLNPSLIGGGLAFVISPDEYTVGDAGGFLGLVNAMGSPSGFLAVEFDTLMDVEFKDINGKHMRLDLNSMVSTQVADLDATDIDLKSGDAVNAWIEYDGSSGVFNKTVSYSNLKPKEPLLSFNLDLDQYVNDLMKHVQNSISMDLWEARLKSNPLGLWEARPNFKPSDLWEACPKSNSIGPLGSTFKFKSIRPLGNTSKIKYIEPLGSISKLQTIGPLGSLWEACPNFKPSNLWEAHPNPIPLDLWEAHLKSNIIGPLGSTSKLQNYRTFRKHVQTSNHRTSGKHVKIHFNGPLGSTSKIQILGPLRSTSKFNFNGPLGSTSKVKSIGPLGSTSKLQTIGPLGSTSKIQFHRTSGKHVQIQIHRTSRKHVQNSNPWTFGKHVQTSNHRTSRKHVQNPIPLDLWEARPNFKSSNLWEACLNSNPSDL</sequence>
<dbReference type="Pfam" id="PF03107">
    <property type="entry name" value="C1_2"/>
    <property type="match status" value="2"/>
</dbReference>
<accession>A0AAW0KW63</accession>
<evidence type="ECO:0000259" key="5">
    <source>
        <dbReference type="Pfam" id="PF03107"/>
    </source>
</evidence>
<evidence type="ECO:0000256" key="3">
    <source>
        <dbReference type="ARBA" id="ARBA00022737"/>
    </source>
</evidence>
<evidence type="ECO:0000259" key="4">
    <source>
        <dbReference type="Pfam" id="PF00139"/>
    </source>
</evidence>
<dbReference type="InterPro" id="IPR001220">
    <property type="entry name" value="Legume_lectin_dom"/>
</dbReference>
<keyword evidence="3" id="KW-0677">Repeat</keyword>
<keyword evidence="2" id="KW-0430">Lectin</keyword>
<proteinExistence type="inferred from homology"/>
<keyword evidence="6" id="KW-0418">Kinase</keyword>
<name>A0AAW0KW63_QUESU</name>
<evidence type="ECO:0000256" key="2">
    <source>
        <dbReference type="ARBA" id="ARBA00022734"/>
    </source>
</evidence>
<dbReference type="AlphaFoldDB" id="A0AAW0KW63"/>
<dbReference type="EMBL" id="PKMF04000214">
    <property type="protein sequence ID" value="KAK7842873.1"/>
    <property type="molecule type" value="Genomic_DNA"/>
</dbReference>
<dbReference type="SUPFAM" id="SSF49899">
    <property type="entry name" value="Concanavalin A-like lectins/glucanases"/>
    <property type="match status" value="1"/>
</dbReference>
<feature type="domain" description="DC1" evidence="5">
    <location>
        <begin position="50"/>
        <end position="93"/>
    </location>
</feature>
<keyword evidence="7" id="KW-1185">Reference proteome</keyword>
<dbReference type="CDD" id="cd06899">
    <property type="entry name" value="lectin_legume_LecRK_Arcelin_ConA"/>
    <property type="match status" value="1"/>
</dbReference>
<feature type="domain" description="Legume lectin" evidence="4">
    <location>
        <begin position="214"/>
        <end position="351"/>
    </location>
</feature>
<feature type="domain" description="DC1" evidence="5">
    <location>
        <begin position="102"/>
        <end position="148"/>
    </location>
</feature>
<gene>
    <name evidence="6" type="primary">LECRK82_0</name>
    <name evidence="6" type="ORF">CFP56_013333</name>
</gene>
<protein>
    <submittedName>
        <fullName evidence="6">L-type lectin-domain containing receptor kinase viii.2</fullName>
    </submittedName>
</protein>
<keyword evidence="6" id="KW-0675">Receptor</keyword>
<keyword evidence="6" id="KW-0808">Transferase</keyword>
<dbReference type="InterPro" id="IPR004146">
    <property type="entry name" value="DC1"/>
</dbReference>
<dbReference type="GO" id="GO:0030246">
    <property type="term" value="F:carbohydrate binding"/>
    <property type="evidence" value="ECO:0007669"/>
    <property type="project" value="UniProtKB-KW"/>
</dbReference>
<comment type="caution">
    <text evidence="6">The sequence shown here is derived from an EMBL/GenBank/DDBJ whole genome shotgun (WGS) entry which is preliminary data.</text>
</comment>
<dbReference type="InterPro" id="IPR046349">
    <property type="entry name" value="C1-like_sf"/>
</dbReference>
<dbReference type="Proteomes" id="UP000237347">
    <property type="component" value="Unassembled WGS sequence"/>
</dbReference>
<evidence type="ECO:0000256" key="1">
    <source>
        <dbReference type="ARBA" id="ARBA00007606"/>
    </source>
</evidence>
<comment type="similarity">
    <text evidence="1">Belongs to the leguminous lectin family.</text>
</comment>
<dbReference type="PANTHER" id="PTHR32410">
    <property type="entry name" value="CYSTEINE/HISTIDINE-RICH C1 DOMAIN FAMILY PROTEIN"/>
    <property type="match status" value="1"/>
</dbReference>
<dbReference type="InterPro" id="IPR053192">
    <property type="entry name" value="Vacuole_Formation_Reg"/>
</dbReference>
<dbReference type="PANTHER" id="PTHR32410:SF163">
    <property type="entry name" value="DC1 DOMAIN-CONTAINING PROTEIN"/>
    <property type="match status" value="1"/>
</dbReference>
<evidence type="ECO:0000313" key="7">
    <source>
        <dbReference type="Proteomes" id="UP000237347"/>
    </source>
</evidence>
<dbReference type="GO" id="GO:0016301">
    <property type="term" value="F:kinase activity"/>
    <property type="evidence" value="ECO:0007669"/>
    <property type="project" value="UniProtKB-KW"/>
</dbReference>
<dbReference type="InterPro" id="IPR013320">
    <property type="entry name" value="ConA-like_dom_sf"/>
</dbReference>